<dbReference type="Pfam" id="PF01553">
    <property type="entry name" value="Acyltransferase"/>
    <property type="match status" value="1"/>
</dbReference>
<dbReference type="PANTHER" id="PTHR10434">
    <property type="entry name" value="1-ACYL-SN-GLYCEROL-3-PHOSPHATE ACYLTRANSFERASE"/>
    <property type="match status" value="1"/>
</dbReference>
<evidence type="ECO:0000256" key="3">
    <source>
        <dbReference type="ARBA" id="ARBA00023315"/>
    </source>
</evidence>
<keyword evidence="4" id="KW-0472">Membrane</keyword>
<comment type="caution">
    <text evidence="6">The sequence shown here is derived from an EMBL/GenBank/DDBJ whole genome shotgun (WGS) entry which is preliminary data.</text>
</comment>
<organism evidence="6 7">
    <name type="scientific">Mesosutterella multiformis</name>
    <dbReference type="NCBI Taxonomy" id="2259133"/>
    <lineage>
        <taxon>Bacteria</taxon>
        <taxon>Pseudomonadati</taxon>
        <taxon>Pseudomonadota</taxon>
        <taxon>Betaproteobacteria</taxon>
        <taxon>Burkholderiales</taxon>
        <taxon>Sutterellaceae</taxon>
        <taxon>Mesosutterella</taxon>
    </lineage>
</organism>
<protein>
    <submittedName>
        <fullName evidence="6">1-acyl-sn-glycerol-3-phosphate acyltransferase</fullName>
    </submittedName>
</protein>
<name>A0A388SD69_9BURK</name>
<dbReference type="Proteomes" id="UP000266091">
    <property type="component" value="Unassembled WGS sequence"/>
</dbReference>
<accession>A0A388SD69</accession>
<keyword evidence="3 6" id="KW-0012">Acyltransferase</keyword>
<evidence type="ECO:0000313" key="6">
    <source>
        <dbReference type="EMBL" id="GBO93401.1"/>
    </source>
</evidence>
<evidence type="ECO:0000256" key="1">
    <source>
        <dbReference type="ARBA" id="ARBA00005189"/>
    </source>
</evidence>
<dbReference type="PANTHER" id="PTHR10434:SF40">
    <property type="entry name" value="1-ACYL-SN-GLYCEROL-3-PHOSPHATE ACYLTRANSFERASE"/>
    <property type="match status" value="1"/>
</dbReference>
<dbReference type="SMART" id="SM00563">
    <property type="entry name" value="PlsC"/>
    <property type="match status" value="1"/>
</dbReference>
<dbReference type="GO" id="GO:0003841">
    <property type="term" value="F:1-acylglycerol-3-phosphate O-acyltransferase activity"/>
    <property type="evidence" value="ECO:0007669"/>
    <property type="project" value="TreeGrafter"/>
</dbReference>
<dbReference type="AlphaFoldDB" id="A0A388SD69"/>
<accession>A0A401LJU6</accession>
<keyword evidence="4" id="KW-1133">Transmembrane helix</keyword>
<gene>
    <name evidence="6" type="ORF">MESMUL_07550</name>
</gene>
<dbReference type="RefSeq" id="WP_235005594.1">
    <property type="nucleotide sequence ID" value="NZ_BGZJ01000001.1"/>
</dbReference>
<proteinExistence type="predicted"/>
<feature type="transmembrane region" description="Helical" evidence="4">
    <location>
        <begin position="6"/>
        <end position="32"/>
    </location>
</feature>
<dbReference type="InterPro" id="IPR002123">
    <property type="entry name" value="Plipid/glycerol_acylTrfase"/>
</dbReference>
<reference evidence="6 7" key="1">
    <citation type="journal article" date="2018" name="Int. J. Syst. Evol. Microbiol.">
        <title>Mesosutterella multiformis gen. nov., sp. nov., a member of the family Sutterellaceae and Sutterella megalosphaeroides sp. nov., isolated from human faeces.</title>
        <authorList>
            <person name="Sakamoto M."/>
            <person name="Ikeyama N."/>
            <person name="Kunihiro T."/>
            <person name="Iino T."/>
            <person name="Yuki M."/>
            <person name="Ohkuma M."/>
        </authorList>
    </citation>
    <scope>NUCLEOTIDE SEQUENCE [LARGE SCALE GENOMIC DNA]</scope>
    <source>
        <strain evidence="6 7">4NBBH2</strain>
    </source>
</reference>
<comment type="pathway">
    <text evidence="1">Lipid metabolism.</text>
</comment>
<feature type="domain" description="Phospholipid/glycerol acyltransferase" evidence="5">
    <location>
        <begin position="74"/>
        <end position="189"/>
    </location>
</feature>
<dbReference type="SUPFAM" id="SSF69593">
    <property type="entry name" value="Glycerol-3-phosphate (1)-acyltransferase"/>
    <property type="match status" value="1"/>
</dbReference>
<evidence type="ECO:0000256" key="4">
    <source>
        <dbReference type="SAM" id="Phobius"/>
    </source>
</evidence>
<dbReference type="GO" id="GO:0006654">
    <property type="term" value="P:phosphatidic acid biosynthetic process"/>
    <property type="evidence" value="ECO:0007669"/>
    <property type="project" value="TreeGrafter"/>
</dbReference>
<evidence type="ECO:0000259" key="5">
    <source>
        <dbReference type="SMART" id="SM00563"/>
    </source>
</evidence>
<keyword evidence="2 6" id="KW-0808">Transferase</keyword>
<evidence type="ECO:0000313" key="7">
    <source>
        <dbReference type="Proteomes" id="UP000266091"/>
    </source>
</evidence>
<dbReference type="CDD" id="cd07989">
    <property type="entry name" value="LPLAT_AGPAT-like"/>
    <property type="match status" value="1"/>
</dbReference>
<keyword evidence="4" id="KW-0812">Transmembrane</keyword>
<dbReference type="EMBL" id="BGZJ01000001">
    <property type="protein sequence ID" value="GBO93401.1"/>
    <property type="molecule type" value="Genomic_DNA"/>
</dbReference>
<sequence>MAVNTVRGFIFYIVLAITVIPVCFIVLILTPFTRAETRYGVMRAWGRFVIAALRVICGVRVQVKGMENCPKGPVVVLSKHQSAWETFWLGAYLPYPGAYVYKESLNRIPFFGWALWSFGLLSIDRSNGRSAFRTLVTKGPAFLKRGWWIILFPEGTRVPPGEHVKFKTGGARLAAATGAPILPVALNSGVCWPKNSIAKIPGTITVSIGKPIPTEGRDLKTVEAEVADWITTESDALLLPHPAKNA</sequence>
<evidence type="ECO:0000256" key="2">
    <source>
        <dbReference type="ARBA" id="ARBA00022679"/>
    </source>
</evidence>
<keyword evidence="7" id="KW-1185">Reference proteome</keyword>